<reference evidence="2" key="1">
    <citation type="submission" date="2021-03" db="EMBL/GenBank/DDBJ databases">
        <title>Draft genome sequence of rust myrtle Austropuccinia psidii MF-1, a brazilian biotype.</title>
        <authorList>
            <person name="Quecine M.C."/>
            <person name="Pachon D.M.R."/>
            <person name="Bonatelli M.L."/>
            <person name="Correr F.H."/>
            <person name="Franceschini L.M."/>
            <person name="Leite T.F."/>
            <person name="Margarido G.R.A."/>
            <person name="Almeida C.A."/>
            <person name="Ferrarezi J.A."/>
            <person name="Labate C.A."/>
        </authorList>
    </citation>
    <scope>NUCLEOTIDE SEQUENCE</scope>
    <source>
        <strain evidence="2">MF-1</strain>
    </source>
</reference>
<accession>A0A9Q3FH56</accession>
<name>A0A9Q3FH56_9BASI</name>
<sequence>MPCSPGENLELSKFDFAEAYLNAPIKENLWIHRPEGMVIPNGYGCKLQKALYGTKQACCCWWKHLSSRLNDMGYKQSTYDSSLSVYEPHGWHLHLDLRVEKTNKGYLLVLQTQAIENIIAEHGADVSVSSTTRSASFQLATLEKTHSEIEPRRFLSIIGYLIYFRSGTQPYYFKFKI</sequence>
<dbReference type="OrthoDB" id="2796020at2759"/>
<dbReference type="InterPro" id="IPR013103">
    <property type="entry name" value="RVT_2"/>
</dbReference>
<comment type="caution">
    <text evidence="2">The sequence shown here is derived from an EMBL/GenBank/DDBJ whole genome shotgun (WGS) entry which is preliminary data.</text>
</comment>
<gene>
    <name evidence="2" type="ORF">O181_079881</name>
</gene>
<evidence type="ECO:0000313" key="3">
    <source>
        <dbReference type="Proteomes" id="UP000765509"/>
    </source>
</evidence>
<dbReference type="Pfam" id="PF07727">
    <property type="entry name" value="RVT_2"/>
    <property type="match status" value="1"/>
</dbReference>
<feature type="domain" description="Reverse transcriptase Ty1/copia-type" evidence="1">
    <location>
        <begin position="8"/>
        <end position="83"/>
    </location>
</feature>
<dbReference type="EMBL" id="AVOT02044799">
    <property type="protein sequence ID" value="MBW0540166.1"/>
    <property type="molecule type" value="Genomic_DNA"/>
</dbReference>
<dbReference type="Proteomes" id="UP000765509">
    <property type="component" value="Unassembled WGS sequence"/>
</dbReference>
<protein>
    <recommendedName>
        <fullName evidence="1">Reverse transcriptase Ty1/copia-type domain-containing protein</fullName>
    </recommendedName>
</protein>
<dbReference type="AlphaFoldDB" id="A0A9Q3FH56"/>
<proteinExistence type="predicted"/>
<evidence type="ECO:0000259" key="1">
    <source>
        <dbReference type="Pfam" id="PF07727"/>
    </source>
</evidence>
<organism evidence="2 3">
    <name type="scientific">Austropuccinia psidii MF-1</name>
    <dbReference type="NCBI Taxonomy" id="1389203"/>
    <lineage>
        <taxon>Eukaryota</taxon>
        <taxon>Fungi</taxon>
        <taxon>Dikarya</taxon>
        <taxon>Basidiomycota</taxon>
        <taxon>Pucciniomycotina</taxon>
        <taxon>Pucciniomycetes</taxon>
        <taxon>Pucciniales</taxon>
        <taxon>Sphaerophragmiaceae</taxon>
        <taxon>Austropuccinia</taxon>
    </lineage>
</organism>
<evidence type="ECO:0000313" key="2">
    <source>
        <dbReference type="EMBL" id="MBW0540166.1"/>
    </source>
</evidence>
<keyword evidence="3" id="KW-1185">Reference proteome</keyword>